<comment type="catalytic activity">
    <reaction evidence="10">
        <text>5,6-dihydrouridine(20a) in tRNA + NAD(+) = uridine(20a) in tRNA + NADH + H(+)</text>
        <dbReference type="Rhea" id="RHEA:53348"/>
        <dbReference type="Rhea" id="RHEA-COMP:13535"/>
        <dbReference type="Rhea" id="RHEA-COMP:13536"/>
        <dbReference type="ChEBI" id="CHEBI:15378"/>
        <dbReference type="ChEBI" id="CHEBI:57540"/>
        <dbReference type="ChEBI" id="CHEBI:57945"/>
        <dbReference type="ChEBI" id="CHEBI:65315"/>
        <dbReference type="ChEBI" id="CHEBI:74443"/>
    </reaction>
</comment>
<evidence type="ECO:0000259" key="14">
    <source>
        <dbReference type="Pfam" id="PF01207"/>
    </source>
</evidence>
<evidence type="ECO:0000256" key="7">
    <source>
        <dbReference type="ARBA" id="ARBA00022884"/>
    </source>
</evidence>
<keyword evidence="13" id="KW-0547">Nucleotide-binding</keyword>
<comment type="function">
    <text evidence="9 10">Catalyzes the synthesis of 5,6-dihydrouridine (D), a modified base found in the D-loop of most tRNAs, via the reduction of the C5-C6 double bond in target uridines. Specifically modifies U20 and U20a in tRNAs.</text>
</comment>
<dbReference type="FunFam" id="3.20.20.70:FF:000083">
    <property type="entry name" value="tRNA-dihydrouridine(20/20a) synthase"/>
    <property type="match status" value="1"/>
</dbReference>
<comment type="catalytic activity">
    <reaction evidence="10">
        <text>5,6-dihydrouridine(20) in tRNA + NADP(+) = uridine(20) in tRNA + NADPH + H(+)</text>
        <dbReference type="Rhea" id="RHEA:53336"/>
        <dbReference type="Rhea" id="RHEA-COMP:13533"/>
        <dbReference type="Rhea" id="RHEA-COMP:13534"/>
        <dbReference type="ChEBI" id="CHEBI:15378"/>
        <dbReference type="ChEBI" id="CHEBI:57783"/>
        <dbReference type="ChEBI" id="CHEBI:58349"/>
        <dbReference type="ChEBI" id="CHEBI:65315"/>
        <dbReference type="ChEBI" id="CHEBI:74443"/>
        <dbReference type="EC" id="1.3.1.91"/>
    </reaction>
</comment>
<keyword evidence="8 10" id="KW-0560">Oxidoreductase</keyword>
<dbReference type="InterPro" id="IPR018517">
    <property type="entry name" value="tRNA_hU_synthase_CS"/>
</dbReference>
<evidence type="ECO:0000313" key="15">
    <source>
        <dbReference type="EMBL" id="OPX54432.1"/>
    </source>
</evidence>
<dbReference type="GO" id="GO:0050660">
    <property type="term" value="F:flavin adenine dinucleotide binding"/>
    <property type="evidence" value="ECO:0007669"/>
    <property type="project" value="InterPro"/>
</dbReference>
<dbReference type="EC" id="1.3.1.91" evidence="10"/>
<dbReference type="Gene3D" id="3.20.20.70">
    <property type="entry name" value="Aldolase class I"/>
    <property type="match status" value="1"/>
</dbReference>
<dbReference type="HAMAP" id="MF_02041">
    <property type="entry name" value="DusA_subfam"/>
    <property type="match status" value="1"/>
</dbReference>
<evidence type="ECO:0000256" key="6">
    <source>
        <dbReference type="ARBA" id="ARBA00022857"/>
    </source>
</evidence>
<keyword evidence="7 10" id="KW-0694">RNA-binding</keyword>
<comment type="similarity">
    <text evidence="11">Belongs to the dus family.</text>
</comment>
<feature type="site" description="Interacts with tRNA" evidence="10">
    <location>
        <position position="201"/>
    </location>
</feature>
<dbReference type="PIRSF" id="PIRSF006621">
    <property type="entry name" value="Dus"/>
    <property type="match status" value="1"/>
</dbReference>
<evidence type="ECO:0000313" key="16">
    <source>
        <dbReference type="Proteomes" id="UP000191418"/>
    </source>
</evidence>
<feature type="site" description="Interacts with tRNA; defines subfamily-specific binding signature" evidence="10">
    <location>
        <position position="317"/>
    </location>
</feature>
<keyword evidence="2 10" id="KW-0820">tRNA-binding</keyword>
<keyword evidence="5 10" id="KW-0819">tRNA processing</keyword>
<evidence type="ECO:0000256" key="8">
    <source>
        <dbReference type="ARBA" id="ARBA00023002"/>
    </source>
</evidence>
<reference evidence="15 16" key="1">
    <citation type="submission" date="2017-01" db="EMBL/GenBank/DDBJ databases">
        <title>Genome Sequencing of a Marine Spirillum, Oceanospirillum multiglobuliferum ATCC 33336, from Japan.</title>
        <authorList>
            <person name="Carney J.G."/>
            <person name="Trachtenberg A.M."/>
            <person name="Rheaume B.A."/>
            <person name="Linnane J.D."/>
            <person name="Pitts N.L."/>
            <person name="Mykles D.L."/>
            <person name="Maclea K.S."/>
        </authorList>
    </citation>
    <scope>NUCLEOTIDE SEQUENCE [LARGE SCALE GENOMIC DNA]</scope>
    <source>
        <strain evidence="15 16">ATCC 33336</strain>
    </source>
</reference>
<evidence type="ECO:0000256" key="4">
    <source>
        <dbReference type="ARBA" id="ARBA00022643"/>
    </source>
</evidence>
<comment type="caution">
    <text evidence="15">The sequence shown here is derived from an EMBL/GenBank/DDBJ whole genome shotgun (WGS) entry which is preliminary data.</text>
</comment>
<evidence type="ECO:0000256" key="11">
    <source>
        <dbReference type="PIRNR" id="PIRNR006621"/>
    </source>
</evidence>
<dbReference type="STRING" id="64969.SAMN02745127_02744"/>
<comment type="similarity">
    <text evidence="10">Belongs to the Dus family. DusA subfamily.</text>
</comment>
<keyword evidence="6 10" id="KW-0521">NADP</keyword>
<dbReference type="NCBIfam" id="TIGR00742">
    <property type="entry name" value="yjbN"/>
    <property type="match status" value="1"/>
</dbReference>
<evidence type="ECO:0000256" key="10">
    <source>
        <dbReference type="HAMAP-Rule" id="MF_02041"/>
    </source>
</evidence>
<feature type="domain" description="DUS-like FMN-binding" evidence="14">
    <location>
        <begin position="29"/>
        <end position="336"/>
    </location>
</feature>
<feature type="binding site" evidence="10 13">
    <location>
        <begin position="248"/>
        <end position="249"/>
    </location>
    <ligand>
        <name>FMN</name>
        <dbReference type="ChEBI" id="CHEBI:58210"/>
    </ligand>
</feature>
<dbReference type="PROSITE" id="PS01136">
    <property type="entry name" value="UPF0034"/>
    <property type="match status" value="1"/>
</dbReference>
<dbReference type="GO" id="GO:0000049">
    <property type="term" value="F:tRNA binding"/>
    <property type="evidence" value="ECO:0007669"/>
    <property type="project" value="UniProtKB-UniRule"/>
</dbReference>
<dbReference type="InterPro" id="IPR004653">
    <property type="entry name" value="DusA"/>
</dbReference>
<protein>
    <recommendedName>
        <fullName evidence="10">tRNA-dihydrouridine(20/20a) synthase</fullName>
        <ecNumber evidence="10">1.3.1.91</ecNumber>
    </recommendedName>
    <alternativeName>
        <fullName evidence="10">U20-specific dihydrouridine synthase</fullName>
        <shortName evidence="10">U20-specific Dus</shortName>
    </alternativeName>
    <alternativeName>
        <fullName evidence="10">tRNA-dihydrouridine synthase A</fullName>
    </alternativeName>
</protein>
<feature type="binding site" evidence="10 13">
    <location>
        <position position="154"/>
    </location>
    <ligand>
        <name>FMN</name>
        <dbReference type="ChEBI" id="CHEBI:58210"/>
    </ligand>
</feature>
<dbReference type="Gene3D" id="1.20.120.1460">
    <property type="match status" value="1"/>
</dbReference>
<dbReference type="GO" id="GO:0010181">
    <property type="term" value="F:FMN binding"/>
    <property type="evidence" value="ECO:0007669"/>
    <property type="project" value="UniProtKB-UniRule"/>
</dbReference>
<feature type="binding site" evidence="10 13">
    <location>
        <position position="85"/>
    </location>
    <ligand>
        <name>FMN</name>
        <dbReference type="ChEBI" id="CHEBI:58210"/>
    </ligand>
</feature>
<dbReference type="Pfam" id="PF01207">
    <property type="entry name" value="Dus"/>
    <property type="match status" value="1"/>
</dbReference>
<comment type="catalytic activity">
    <reaction evidence="10">
        <text>5,6-dihydrouridine(20) in tRNA + NAD(+) = uridine(20) in tRNA + NADH + H(+)</text>
        <dbReference type="Rhea" id="RHEA:53340"/>
        <dbReference type="Rhea" id="RHEA-COMP:13533"/>
        <dbReference type="Rhea" id="RHEA-COMP:13534"/>
        <dbReference type="ChEBI" id="CHEBI:15378"/>
        <dbReference type="ChEBI" id="CHEBI:57540"/>
        <dbReference type="ChEBI" id="CHEBI:57945"/>
        <dbReference type="ChEBI" id="CHEBI:65315"/>
        <dbReference type="ChEBI" id="CHEBI:74443"/>
        <dbReference type="EC" id="1.3.1.91"/>
    </reaction>
</comment>
<organism evidence="15 16">
    <name type="scientific">Oceanospirillum multiglobuliferum</name>
    <dbReference type="NCBI Taxonomy" id="64969"/>
    <lineage>
        <taxon>Bacteria</taxon>
        <taxon>Pseudomonadati</taxon>
        <taxon>Pseudomonadota</taxon>
        <taxon>Gammaproteobacteria</taxon>
        <taxon>Oceanospirillales</taxon>
        <taxon>Oceanospirillaceae</taxon>
        <taxon>Oceanospirillum</taxon>
    </lineage>
</organism>
<dbReference type="AlphaFoldDB" id="A0A1T4S4P7"/>
<dbReference type="OrthoDB" id="9783413at2"/>
<evidence type="ECO:0000256" key="2">
    <source>
        <dbReference type="ARBA" id="ARBA00022555"/>
    </source>
</evidence>
<feature type="binding site" evidence="10">
    <location>
        <begin position="31"/>
        <end position="33"/>
    </location>
    <ligand>
        <name>FMN</name>
        <dbReference type="ChEBI" id="CHEBI:58210"/>
    </ligand>
</feature>
<dbReference type="PANTHER" id="PTHR42907">
    <property type="entry name" value="FMN-LINKED OXIDOREDUCTASES SUPERFAMILY PROTEIN"/>
    <property type="match status" value="1"/>
</dbReference>
<feature type="site" description="Interacts with tRNA; defines subfamily-specific binding signature" evidence="10">
    <location>
        <position position="314"/>
    </location>
</feature>
<dbReference type="InterPro" id="IPR001269">
    <property type="entry name" value="DUS_fam"/>
</dbReference>
<keyword evidence="4 10" id="KW-0288">FMN</keyword>
<gene>
    <name evidence="10" type="primary">dusA</name>
    <name evidence="15" type="ORF">BTE48_14030</name>
</gene>
<evidence type="ECO:0000256" key="12">
    <source>
        <dbReference type="PIRSR" id="PIRSR006621-1"/>
    </source>
</evidence>
<dbReference type="InterPro" id="IPR013785">
    <property type="entry name" value="Aldolase_TIM"/>
</dbReference>
<dbReference type="Proteomes" id="UP000191418">
    <property type="component" value="Unassembled WGS sequence"/>
</dbReference>
<comment type="cofactor">
    <cofactor evidence="1 10 11 13">
        <name>FMN</name>
        <dbReference type="ChEBI" id="CHEBI:58210"/>
    </cofactor>
</comment>
<feature type="binding site" evidence="10 13">
    <location>
        <begin position="226"/>
        <end position="228"/>
    </location>
    <ligand>
        <name>FMN</name>
        <dbReference type="ChEBI" id="CHEBI:58210"/>
    </ligand>
</feature>
<feature type="site" description="Interacts with tRNA; defines subfamily-specific binding signature" evidence="10">
    <location>
        <position position="198"/>
    </location>
</feature>
<keyword evidence="3 10" id="KW-0285">Flavoprotein</keyword>
<accession>A0A1T4S4P7</accession>
<keyword evidence="16" id="KW-1185">Reference proteome</keyword>
<dbReference type="EMBL" id="MTSM01000025">
    <property type="protein sequence ID" value="OPX54432.1"/>
    <property type="molecule type" value="Genomic_DNA"/>
</dbReference>
<evidence type="ECO:0000256" key="9">
    <source>
        <dbReference type="ARBA" id="ARBA00058013"/>
    </source>
</evidence>
<comment type="catalytic activity">
    <reaction evidence="10">
        <text>5,6-dihydrouridine(20a) in tRNA + NADP(+) = uridine(20a) in tRNA + NADPH + H(+)</text>
        <dbReference type="Rhea" id="RHEA:53344"/>
        <dbReference type="Rhea" id="RHEA-COMP:13535"/>
        <dbReference type="Rhea" id="RHEA-COMP:13536"/>
        <dbReference type="ChEBI" id="CHEBI:15378"/>
        <dbReference type="ChEBI" id="CHEBI:57783"/>
        <dbReference type="ChEBI" id="CHEBI:58349"/>
        <dbReference type="ChEBI" id="CHEBI:65315"/>
        <dbReference type="ChEBI" id="CHEBI:74443"/>
    </reaction>
</comment>
<evidence type="ECO:0000256" key="13">
    <source>
        <dbReference type="PIRSR" id="PIRSR006621-2"/>
    </source>
</evidence>
<dbReference type="GO" id="GO:0102264">
    <property type="term" value="F:tRNA-dihydrouridine20 synthase activity"/>
    <property type="evidence" value="ECO:0007669"/>
    <property type="project" value="UniProtKB-EC"/>
</dbReference>
<evidence type="ECO:0000256" key="1">
    <source>
        <dbReference type="ARBA" id="ARBA00001917"/>
    </source>
</evidence>
<dbReference type="NCBIfam" id="NF008774">
    <property type="entry name" value="PRK11815.1"/>
    <property type="match status" value="1"/>
</dbReference>
<dbReference type="CDD" id="cd02801">
    <property type="entry name" value="DUS_like_FMN"/>
    <property type="match status" value="1"/>
</dbReference>
<dbReference type="SUPFAM" id="SSF51395">
    <property type="entry name" value="FMN-linked oxidoreductases"/>
    <property type="match status" value="1"/>
</dbReference>
<name>A0A1T4S4P7_9GAMM</name>
<evidence type="ECO:0000256" key="5">
    <source>
        <dbReference type="ARBA" id="ARBA00022694"/>
    </source>
</evidence>
<feature type="active site" description="Proton donor" evidence="10 12">
    <location>
        <position position="115"/>
    </location>
</feature>
<dbReference type="GO" id="GO:0102266">
    <property type="term" value="F:tRNA-dihydrouridine20a synthase activity"/>
    <property type="evidence" value="ECO:0007669"/>
    <property type="project" value="RHEA"/>
</dbReference>
<evidence type="ECO:0000256" key="3">
    <source>
        <dbReference type="ARBA" id="ARBA00022630"/>
    </source>
</evidence>
<feature type="binding site" evidence="10 13">
    <location>
        <position position="186"/>
    </location>
    <ligand>
        <name>FMN</name>
        <dbReference type="ChEBI" id="CHEBI:58210"/>
    </ligand>
</feature>
<sequence>MGICTVLNTFELEENTLKSIDYGCQRFSVAPMLDWTDRHYRYFARLLSKEALLYTEMVTTGAILFGNNTERFLGFNAQEHPVALQLGGGNPEELAKSTAIATEYGFDEINLNVGCPSDRVQNNMIGACLMAHPQLVADCVQAMQASTDKPVTVKCRIGIDEQDPYQILPEFIETVAKTGCRSFTIHARKAWLKGLSPKENREIPPLDYDIVYQMKQRYPELNIVINGGITQFEAMHQHLAHVDGVMVGREAYQNPYILAQVDQQLFGRDTPMISRHDAVRLMLPYIEQQVSAGCYLNHISRHMLGIFQGCAGGRKFRRYLSENAHKPGSGPEVLEQALALVSEQALLDTPEKEHA</sequence>
<proteinExistence type="inferred from homology"/>
<feature type="site" description="Interacts with tRNA" evidence="10">
    <location>
        <position position="112"/>
    </location>
</feature>
<dbReference type="PANTHER" id="PTHR42907:SF1">
    <property type="entry name" value="FMN-LINKED OXIDOREDUCTASES SUPERFAMILY PROTEIN"/>
    <property type="match status" value="1"/>
</dbReference>
<dbReference type="InterPro" id="IPR035587">
    <property type="entry name" value="DUS-like_FMN-bd"/>
</dbReference>